<organism evidence="4 6">
    <name type="scientific">Paraburkholderia terrae</name>
    <dbReference type="NCBI Taxonomy" id="311230"/>
    <lineage>
        <taxon>Bacteria</taxon>
        <taxon>Pseudomonadati</taxon>
        <taxon>Pseudomonadota</taxon>
        <taxon>Betaproteobacteria</taxon>
        <taxon>Burkholderiales</taxon>
        <taxon>Burkholderiaceae</taxon>
        <taxon>Paraburkholderia</taxon>
    </lineage>
</organism>
<dbReference type="InterPro" id="IPR020084">
    <property type="entry name" value="NUDIX_hydrolase_CS"/>
</dbReference>
<evidence type="ECO:0000313" key="7">
    <source>
        <dbReference type="Proteomes" id="UP001319874"/>
    </source>
</evidence>
<keyword evidence="2 4" id="KW-0378">Hydrolase</keyword>
<dbReference type="RefSeq" id="WP_042307007.1">
    <property type="nucleotide sequence ID" value="NZ_AP024955.1"/>
</dbReference>
<feature type="domain" description="Nudix hydrolase" evidence="3">
    <location>
        <begin position="3"/>
        <end position="142"/>
    </location>
</feature>
<dbReference type="InterPro" id="IPR000086">
    <property type="entry name" value="NUDIX_hydrolase_dom"/>
</dbReference>
<evidence type="ECO:0000313" key="6">
    <source>
        <dbReference type="Proteomes" id="UP000243502"/>
    </source>
</evidence>
<dbReference type="Proteomes" id="UP000243502">
    <property type="component" value="Chromosome 1"/>
</dbReference>
<dbReference type="GO" id="GO:0006167">
    <property type="term" value="P:AMP biosynthetic process"/>
    <property type="evidence" value="ECO:0007669"/>
    <property type="project" value="TreeGrafter"/>
</dbReference>
<evidence type="ECO:0000259" key="3">
    <source>
        <dbReference type="PROSITE" id="PS51462"/>
    </source>
</evidence>
<dbReference type="PROSITE" id="PS00893">
    <property type="entry name" value="NUDIX_BOX"/>
    <property type="match status" value="1"/>
</dbReference>
<reference evidence="5 7" key="2">
    <citation type="journal article" date="2022" name="Front. Microbiol.">
        <title>Identification and characterization of a novel class of self-sufficient cytochrome P450 hydroxylase involved in cyclohexanecarboxylate degradation in Paraburkholderia terrae strain KU-64.</title>
        <authorList>
            <person name="Yamamoto T."/>
            <person name="Hasegawa Y."/>
            <person name="Iwaki H."/>
        </authorList>
    </citation>
    <scope>NUCLEOTIDE SEQUENCE [LARGE SCALE GENOMIC DNA]</scope>
    <source>
        <strain evidence="5 7">KU-64</strain>
    </source>
</reference>
<dbReference type="KEGG" id="pter:C2L65_04815"/>
<dbReference type="PROSITE" id="PS51462">
    <property type="entry name" value="NUDIX"/>
    <property type="match status" value="1"/>
</dbReference>
<dbReference type="EMBL" id="CP026111">
    <property type="protein sequence ID" value="AUT58993.1"/>
    <property type="molecule type" value="Genomic_DNA"/>
</dbReference>
<dbReference type="InterPro" id="IPR015797">
    <property type="entry name" value="NUDIX_hydrolase-like_dom_sf"/>
</dbReference>
<dbReference type="OrthoDB" id="5511555at2"/>
<reference evidence="4 6" key="1">
    <citation type="submission" date="2018-01" db="EMBL/GenBank/DDBJ databases">
        <title>Species boundaries and ecological features among Paraburkholderia terrae DSMZ17804T, P. hospita DSMZ17164T and P. caribensis DSMZ13236T.</title>
        <authorList>
            <person name="Pratama A.A."/>
        </authorList>
    </citation>
    <scope>NUCLEOTIDE SEQUENCE [LARGE SCALE GENOMIC DNA]</scope>
    <source>
        <strain evidence="4 6">DSM 17804</strain>
    </source>
</reference>
<evidence type="ECO:0000256" key="2">
    <source>
        <dbReference type="ARBA" id="ARBA00022801"/>
    </source>
</evidence>
<sequence length="152" mass="16955">MSARTISCGVVLLDPDGRVLLAHATETSHWDIPKGQGEEGEAPHVTALREMEEETGIAVDAARLKDLGLFVYRRDKDLHLFAARARADELDLTRCTCTSMFPRRSDGTMIPEMDAFRWAAPDDVEHYASRSLTRLFQTTLSLADLHRALDTA</sequence>
<dbReference type="PANTHER" id="PTHR21340">
    <property type="entry name" value="DIADENOSINE 5,5-P1,P4-TETRAPHOSPHATE PYROPHOSPHOHYDROLASE MUTT"/>
    <property type="match status" value="1"/>
</dbReference>
<gene>
    <name evidence="4" type="ORF">C2L65_04815</name>
    <name evidence="5" type="ORF">PTKU64_09340</name>
</gene>
<evidence type="ECO:0000313" key="5">
    <source>
        <dbReference type="EMBL" id="BCZ77259.1"/>
    </source>
</evidence>
<name>A0A2I8EHD0_9BURK</name>
<keyword evidence="7" id="KW-1185">Reference proteome</keyword>
<dbReference type="SUPFAM" id="SSF55811">
    <property type="entry name" value="Nudix"/>
    <property type="match status" value="1"/>
</dbReference>
<dbReference type="Proteomes" id="UP001319874">
    <property type="component" value="Chromosome 1"/>
</dbReference>
<comment type="cofactor">
    <cofactor evidence="1">
        <name>Mg(2+)</name>
        <dbReference type="ChEBI" id="CHEBI:18420"/>
    </cofactor>
</comment>
<evidence type="ECO:0000256" key="1">
    <source>
        <dbReference type="ARBA" id="ARBA00001946"/>
    </source>
</evidence>
<dbReference type="Gene3D" id="3.90.79.10">
    <property type="entry name" value="Nucleoside Triphosphate Pyrophosphohydrolase"/>
    <property type="match status" value="1"/>
</dbReference>
<dbReference type="GO" id="GO:0006754">
    <property type="term" value="P:ATP biosynthetic process"/>
    <property type="evidence" value="ECO:0007669"/>
    <property type="project" value="TreeGrafter"/>
</dbReference>
<dbReference type="EMBL" id="AP024955">
    <property type="protein sequence ID" value="BCZ77259.1"/>
    <property type="molecule type" value="Genomic_DNA"/>
</dbReference>
<dbReference type="Pfam" id="PF00293">
    <property type="entry name" value="NUDIX"/>
    <property type="match status" value="1"/>
</dbReference>
<dbReference type="GO" id="GO:0004081">
    <property type="term" value="F:bis(5'-nucleosyl)-tetraphosphatase (asymmetrical) activity"/>
    <property type="evidence" value="ECO:0007669"/>
    <property type="project" value="TreeGrafter"/>
</dbReference>
<protein>
    <submittedName>
        <fullName evidence="4">NUDIX hydrolase</fullName>
    </submittedName>
</protein>
<proteinExistence type="predicted"/>
<dbReference type="AlphaFoldDB" id="A0A2I8EHD0"/>
<accession>A0A2I8EHD0</accession>
<evidence type="ECO:0000313" key="4">
    <source>
        <dbReference type="EMBL" id="AUT58993.1"/>
    </source>
</evidence>
<dbReference type="PANTHER" id="PTHR21340:SF0">
    <property type="entry name" value="BIS(5'-NUCLEOSYL)-TETRAPHOSPHATASE [ASYMMETRICAL]"/>
    <property type="match status" value="1"/>
</dbReference>
<dbReference type="InterPro" id="IPR051325">
    <property type="entry name" value="Nudix_hydrolase_domain"/>
</dbReference>